<dbReference type="GO" id="GO:0009002">
    <property type="term" value="F:serine-type D-Ala-D-Ala carboxypeptidase activity"/>
    <property type="evidence" value="ECO:0007669"/>
    <property type="project" value="InterPro"/>
</dbReference>
<dbReference type="GO" id="GO:0006508">
    <property type="term" value="P:proteolysis"/>
    <property type="evidence" value="ECO:0007669"/>
    <property type="project" value="InterPro"/>
</dbReference>
<comment type="caution">
    <text evidence="2">The sequence shown here is derived from an EMBL/GenBank/DDBJ whole genome shotgun (WGS) entry which is preliminary data.</text>
</comment>
<feature type="non-terminal residue" evidence="2">
    <location>
        <position position="113"/>
    </location>
</feature>
<dbReference type="InterPro" id="IPR001967">
    <property type="entry name" value="Peptidase_S11_N"/>
</dbReference>
<dbReference type="HOGENOM" id="CLU_2138783_0_0_6"/>
<dbReference type="SUPFAM" id="SSF56601">
    <property type="entry name" value="beta-lactamase/transpeptidase-like"/>
    <property type="match status" value="1"/>
</dbReference>
<gene>
    <name evidence="2" type="ORF">IB75_17465</name>
</gene>
<proteinExistence type="predicted"/>
<organism evidence="2 3">
    <name type="scientific">Nitrosococcus oceani C-27</name>
    <dbReference type="NCBI Taxonomy" id="314279"/>
    <lineage>
        <taxon>Bacteria</taxon>
        <taxon>Pseudomonadati</taxon>
        <taxon>Pseudomonadota</taxon>
        <taxon>Gammaproteobacteria</taxon>
        <taxon>Chromatiales</taxon>
        <taxon>Chromatiaceae</taxon>
        <taxon>Nitrosococcus</taxon>
    </lineage>
</organism>
<dbReference type="Gene3D" id="3.40.710.10">
    <property type="entry name" value="DD-peptidase/beta-lactamase superfamily"/>
    <property type="match status" value="1"/>
</dbReference>
<dbReference type="Pfam" id="PF00768">
    <property type="entry name" value="Peptidase_S11"/>
    <property type="match status" value="1"/>
</dbReference>
<evidence type="ECO:0000259" key="1">
    <source>
        <dbReference type="Pfam" id="PF00768"/>
    </source>
</evidence>
<feature type="domain" description="Peptidase S11 D-alanyl-D-alanine carboxypeptidase A N-terminal" evidence="1">
    <location>
        <begin position="1"/>
        <end position="75"/>
    </location>
</feature>
<sequence length="113" mass="12931">MLSAAIIREFPEFYPLYSLREYTYNGITQPNRNRLLWVDPTVDGMKTGWTVAAGYCLITSPQRDEGRLISVVMGTASANARSKESQRLLNYGYQFFDTAHPYKKDQEITALQI</sequence>
<dbReference type="AlphaFoldDB" id="A0A0E2YY70"/>
<dbReference type="EMBL" id="JPGN01000300">
    <property type="protein sequence ID" value="KFI17911.1"/>
    <property type="molecule type" value="Genomic_DNA"/>
</dbReference>
<dbReference type="InterPro" id="IPR012338">
    <property type="entry name" value="Beta-lactam/transpept-like"/>
</dbReference>
<accession>A0A0E2YY70</accession>
<evidence type="ECO:0000313" key="3">
    <source>
        <dbReference type="Proteomes" id="UP000028839"/>
    </source>
</evidence>
<name>A0A0E2YY70_9GAMM</name>
<reference evidence="2 3" key="1">
    <citation type="submission" date="2014-07" db="EMBL/GenBank/DDBJ databases">
        <title>Comparative analysis of Nitrosococcus oceani genome inventories of strains from Pacific and Atlantic gyres.</title>
        <authorList>
            <person name="Lim C.K."/>
            <person name="Wang L."/>
            <person name="Sayavedra-Soto L.A."/>
            <person name="Klotz M.G."/>
        </authorList>
    </citation>
    <scope>NUCLEOTIDE SEQUENCE [LARGE SCALE GENOMIC DNA]</scope>
    <source>
        <strain evidence="2 3">C-27</strain>
    </source>
</reference>
<evidence type="ECO:0000313" key="2">
    <source>
        <dbReference type="EMBL" id="KFI17911.1"/>
    </source>
</evidence>
<protein>
    <submittedName>
        <fullName evidence="2">Cytochrome C550</fullName>
    </submittedName>
</protein>
<dbReference type="Proteomes" id="UP000028839">
    <property type="component" value="Unassembled WGS sequence"/>
</dbReference>